<accession>A0ABR1Z1F6</accession>
<proteinExistence type="predicted"/>
<gene>
    <name evidence="1" type="ORF">HDK90DRAFT_477446</name>
</gene>
<reference evidence="1 2" key="1">
    <citation type="submission" date="2024-04" db="EMBL/GenBank/DDBJ databases">
        <title>Phyllosticta paracitricarpa is synonymous to the EU quarantine fungus P. citricarpa based on phylogenomic analyses.</title>
        <authorList>
            <consortium name="Lawrence Berkeley National Laboratory"/>
            <person name="Van Ingen-Buijs V.A."/>
            <person name="Van Westerhoven A.C."/>
            <person name="Haridas S."/>
            <person name="Skiadas P."/>
            <person name="Martin F."/>
            <person name="Groenewald J.Z."/>
            <person name="Crous P.W."/>
            <person name="Seidl M.F."/>
        </authorList>
    </citation>
    <scope>NUCLEOTIDE SEQUENCE [LARGE SCALE GENOMIC DNA]</scope>
    <source>
        <strain evidence="1 2">CBS 123374</strain>
    </source>
</reference>
<evidence type="ECO:0000313" key="1">
    <source>
        <dbReference type="EMBL" id="KAK8244404.1"/>
    </source>
</evidence>
<comment type="caution">
    <text evidence="1">The sequence shown here is derived from an EMBL/GenBank/DDBJ whole genome shotgun (WGS) entry which is preliminary data.</text>
</comment>
<dbReference type="Proteomes" id="UP001492380">
    <property type="component" value="Unassembled WGS sequence"/>
</dbReference>
<sequence length="218" mass="24499">MSLFRLSSQTLLSCPRGSSRFTIAVYSMCNSLSPLMSDVNVLLNFSMKCPTISLFSMIVLSSMASALRRSFVTVLGVEWFGKIQQVCVDKMRRFAHRTAQILNHRDQWLQSQPRDEIANFLQLIVLNNAEQKIWVLPRDDVFDSRAWSSPIRLDQLRFHLAQRCVESISDGRELFLDSDGNVTDCVANFSAIAGDGVGVALRAIAFARFLRPVGLIHG</sequence>
<feature type="non-terminal residue" evidence="1">
    <location>
        <position position="1"/>
    </location>
</feature>
<organism evidence="1 2">
    <name type="scientific">Phyllosticta capitalensis</name>
    <dbReference type="NCBI Taxonomy" id="121624"/>
    <lineage>
        <taxon>Eukaryota</taxon>
        <taxon>Fungi</taxon>
        <taxon>Dikarya</taxon>
        <taxon>Ascomycota</taxon>
        <taxon>Pezizomycotina</taxon>
        <taxon>Dothideomycetes</taxon>
        <taxon>Dothideomycetes incertae sedis</taxon>
        <taxon>Botryosphaeriales</taxon>
        <taxon>Phyllostictaceae</taxon>
        <taxon>Phyllosticta</taxon>
    </lineage>
</organism>
<evidence type="ECO:0000313" key="2">
    <source>
        <dbReference type="Proteomes" id="UP001492380"/>
    </source>
</evidence>
<dbReference type="EMBL" id="JBBWRZ010000002">
    <property type="protein sequence ID" value="KAK8244404.1"/>
    <property type="molecule type" value="Genomic_DNA"/>
</dbReference>
<keyword evidence="2" id="KW-1185">Reference proteome</keyword>
<protein>
    <submittedName>
        <fullName evidence="1">Uncharacterized protein</fullName>
    </submittedName>
</protein>
<name>A0ABR1Z1F6_9PEZI</name>